<dbReference type="EMBL" id="CP043494">
    <property type="protein sequence ID" value="WNG45982.1"/>
    <property type="molecule type" value="Genomic_DNA"/>
</dbReference>
<feature type="domain" description="Peptidase C-terminal archaeal/bacterial" evidence="1">
    <location>
        <begin position="87"/>
        <end position="154"/>
    </location>
</feature>
<evidence type="ECO:0000259" key="1">
    <source>
        <dbReference type="Pfam" id="PF04151"/>
    </source>
</evidence>
<protein>
    <recommendedName>
        <fullName evidence="1">Peptidase C-terminal archaeal/bacterial domain-containing protein</fullName>
    </recommendedName>
</protein>
<keyword evidence="3" id="KW-1185">Reference proteome</keyword>
<accession>A0ABY9WV61</accession>
<dbReference type="InterPro" id="IPR007280">
    <property type="entry name" value="Peptidase_C_arc/bac"/>
</dbReference>
<dbReference type="PROSITE" id="PS51257">
    <property type="entry name" value="PROKAR_LIPOPROTEIN"/>
    <property type="match status" value="1"/>
</dbReference>
<name>A0ABY9WV61_9BACT</name>
<sequence length="393" mass="41823">MVSSARTPGGMAVNSNGLKAMYTACLAALTACGPNPLPGIEDPELAPKFDIAASQLQALADCSSTYSLTKDVAQSNLSGVQGSWSCIYKLTVPSGAGALKFTTSGGTGDADLYVRYNLVPDGTLYDCRSMSGSNADQCSIPSPQAGTYYVRLYGYGAYSGASLTATYATVCSSSTIMDVSRSYLNVNAPQGMFSCGFMFTVPTGVNSVTFTTSGGTGNGDLYVRKLDWPRLDTYDCKSAGYSNNETCTLNYPTPGTYYIKLYGTSESSGAQLIATMDRPYTAPVLVRGQPYVGVSLAAGEQRRYEIDLPWGKSDLKFGVASGPNTGIGSVDYYVKFESVAGPQSYDCKGYNLGPASYCTMGWGKTGRYYLTLVARDRPVPDLTVSVNYTDYYN</sequence>
<gene>
    <name evidence="2" type="ORF">F0U60_19095</name>
</gene>
<dbReference type="Proteomes" id="UP001611383">
    <property type="component" value="Chromosome"/>
</dbReference>
<dbReference type="Pfam" id="PF04151">
    <property type="entry name" value="PPC"/>
    <property type="match status" value="2"/>
</dbReference>
<feature type="domain" description="Peptidase C-terminal archaeal/bacterial" evidence="1">
    <location>
        <begin position="199"/>
        <end position="263"/>
    </location>
</feature>
<evidence type="ECO:0000313" key="2">
    <source>
        <dbReference type="EMBL" id="WNG45982.1"/>
    </source>
</evidence>
<dbReference type="Gene3D" id="2.60.120.380">
    <property type="match status" value="3"/>
</dbReference>
<organism evidence="2 3">
    <name type="scientific">Archangium minus</name>
    <dbReference type="NCBI Taxonomy" id="83450"/>
    <lineage>
        <taxon>Bacteria</taxon>
        <taxon>Pseudomonadati</taxon>
        <taxon>Myxococcota</taxon>
        <taxon>Myxococcia</taxon>
        <taxon>Myxococcales</taxon>
        <taxon>Cystobacterineae</taxon>
        <taxon>Archangiaceae</taxon>
        <taxon>Archangium</taxon>
    </lineage>
</organism>
<reference evidence="2 3" key="1">
    <citation type="submission" date="2019-08" db="EMBL/GenBank/DDBJ databases">
        <title>Archangium and Cystobacter genomes.</title>
        <authorList>
            <person name="Chen I.-C.K."/>
            <person name="Wielgoss S."/>
        </authorList>
    </citation>
    <scope>NUCLEOTIDE SEQUENCE [LARGE SCALE GENOMIC DNA]</scope>
    <source>
        <strain evidence="2 3">Cbm 6</strain>
    </source>
</reference>
<evidence type="ECO:0000313" key="3">
    <source>
        <dbReference type="Proteomes" id="UP001611383"/>
    </source>
</evidence>
<proteinExistence type="predicted"/>